<dbReference type="GeneID" id="14921769"/>
<dbReference type="Proteomes" id="UP000011083">
    <property type="component" value="Unassembled WGS sequence"/>
</dbReference>
<evidence type="ECO:0000259" key="1">
    <source>
        <dbReference type="PROSITE" id="PS50011"/>
    </source>
</evidence>
<evidence type="ECO:0000313" key="2">
    <source>
        <dbReference type="EMBL" id="ELR20897.1"/>
    </source>
</evidence>
<dbReference type="KEGG" id="acan:ACA1_278480"/>
<protein>
    <recommendedName>
        <fullName evidence="1">Protein kinase domain-containing protein</fullName>
    </recommendedName>
</protein>
<dbReference type="Gene3D" id="1.10.510.10">
    <property type="entry name" value="Transferase(Phosphotransferase) domain 1"/>
    <property type="match status" value="1"/>
</dbReference>
<name>L8H6M1_ACACF</name>
<dbReference type="InterPro" id="IPR008271">
    <property type="entry name" value="Ser/Thr_kinase_AS"/>
</dbReference>
<dbReference type="SUPFAM" id="SSF56112">
    <property type="entry name" value="Protein kinase-like (PK-like)"/>
    <property type="match status" value="1"/>
</dbReference>
<gene>
    <name evidence="2" type="ORF">ACA1_278480</name>
</gene>
<dbReference type="GO" id="GO:0004672">
    <property type="term" value="F:protein kinase activity"/>
    <property type="evidence" value="ECO:0007669"/>
    <property type="project" value="InterPro"/>
</dbReference>
<proteinExistence type="predicted"/>
<dbReference type="EMBL" id="KB007908">
    <property type="protein sequence ID" value="ELR20897.1"/>
    <property type="molecule type" value="Genomic_DNA"/>
</dbReference>
<evidence type="ECO:0000313" key="3">
    <source>
        <dbReference type="Proteomes" id="UP000011083"/>
    </source>
</evidence>
<dbReference type="AlphaFoldDB" id="L8H6M1"/>
<accession>L8H6M1</accession>
<sequence length="79" mass="8789">MDNEEQLFWYVYPDEPAARGGWLSGSPSADRVSRRLCLQILKGVAYVHDVLGVAHRDIKTGNLVVTHPIHVVVTKTMSS</sequence>
<feature type="domain" description="Protein kinase" evidence="1">
    <location>
        <begin position="1"/>
        <end position="79"/>
    </location>
</feature>
<dbReference type="InterPro" id="IPR000719">
    <property type="entry name" value="Prot_kinase_dom"/>
</dbReference>
<dbReference type="RefSeq" id="XP_004344640.1">
    <property type="nucleotide sequence ID" value="XM_004344590.1"/>
</dbReference>
<dbReference type="OrthoDB" id="1729926at2759"/>
<dbReference type="PROSITE" id="PS00108">
    <property type="entry name" value="PROTEIN_KINASE_ST"/>
    <property type="match status" value="1"/>
</dbReference>
<dbReference type="GO" id="GO:0005524">
    <property type="term" value="F:ATP binding"/>
    <property type="evidence" value="ECO:0007669"/>
    <property type="project" value="InterPro"/>
</dbReference>
<dbReference type="InterPro" id="IPR011009">
    <property type="entry name" value="Kinase-like_dom_sf"/>
</dbReference>
<dbReference type="VEuPathDB" id="AmoebaDB:ACA1_278480"/>
<dbReference type="PROSITE" id="PS50011">
    <property type="entry name" value="PROTEIN_KINASE_DOM"/>
    <property type="match status" value="1"/>
</dbReference>
<keyword evidence="3" id="KW-1185">Reference proteome</keyword>
<organism evidence="2 3">
    <name type="scientific">Acanthamoeba castellanii (strain ATCC 30010 / Neff)</name>
    <dbReference type="NCBI Taxonomy" id="1257118"/>
    <lineage>
        <taxon>Eukaryota</taxon>
        <taxon>Amoebozoa</taxon>
        <taxon>Discosea</taxon>
        <taxon>Longamoebia</taxon>
        <taxon>Centramoebida</taxon>
        <taxon>Acanthamoebidae</taxon>
        <taxon>Acanthamoeba</taxon>
    </lineage>
</organism>
<reference evidence="2 3" key="1">
    <citation type="journal article" date="2013" name="Genome Biol.">
        <title>Genome of Acanthamoeba castellanii highlights extensive lateral gene transfer and early evolution of tyrosine kinase signaling.</title>
        <authorList>
            <person name="Clarke M."/>
            <person name="Lohan A.J."/>
            <person name="Liu B."/>
            <person name="Lagkouvardos I."/>
            <person name="Roy S."/>
            <person name="Zafar N."/>
            <person name="Bertelli C."/>
            <person name="Schilde C."/>
            <person name="Kianianmomeni A."/>
            <person name="Burglin T.R."/>
            <person name="Frech C."/>
            <person name="Turcotte B."/>
            <person name="Kopec K.O."/>
            <person name="Synnott J.M."/>
            <person name="Choo C."/>
            <person name="Paponov I."/>
            <person name="Finkler A."/>
            <person name="Soon Heng Tan C."/>
            <person name="Hutchins A.P."/>
            <person name="Weinmeier T."/>
            <person name="Rattei T."/>
            <person name="Chu J.S."/>
            <person name="Gimenez G."/>
            <person name="Irimia M."/>
            <person name="Rigden D.J."/>
            <person name="Fitzpatrick D.A."/>
            <person name="Lorenzo-Morales J."/>
            <person name="Bateman A."/>
            <person name="Chiu C.H."/>
            <person name="Tang P."/>
            <person name="Hegemann P."/>
            <person name="Fromm H."/>
            <person name="Raoult D."/>
            <person name="Greub G."/>
            <person name="Miranda-Saavedra D."/>
            <person name="Chen N."/>
            <person name="Nash P."/>
            <person name="Ginger M.L."/>
            <person name="Horn M."/>
            <person name="Schaap P."/>
            <person name="Caler L."/>
            <person name="Loftus B."/>
        </authorList>
    </citation>
    <scope>NUCLEOTIDE SEQUENCE [LARGE SCALE GENOMIC DNA]</scope>
    <source>
        <strain evidence="2 3">Neff</strain>
    </source>
</reference>